<reference evidence="13" key="1">
    <citation type="submission" date="2025-08" db="UniProtKB">
        <authorList>
            <consortium name="RefSeq"/>
        </authorList>
    </citation>
    <scope>IDENTIFICATION</scope>
    <source>
        <tissue evidence="13">Sperm</tissue>
    </source>
</reference>
<evidence type="ECO:0000256" key="6">
    <source>
        <dbReference type="ARBA" id="ARBA00035634"/>
    </source>
</evidence>
<evidence type="ECO:0000313" key="13">
    <source>
        <dbReference type="RefSeq" id="XP_032806368.1"/>
    </source>
</evidence>
<dbReference type="GO" id="GO:0005789">
    <property type="term" value="C:endoplasmic reticulum membrane"/>
    <property type="evidence" value="ECO:0007669"/>
    <property type="project" value="UniProtKB-SubCell"/>
</dbReference>
<comment type="similarity">
    <text evidence="6">Belongs to the AUP1 family.</text>
</comment>
<evidence type="ECO:0000256" key="9">
    <source>
        <dbReference type="SAM" id="MobiDB-lite"/>
    </source>
</evidence>
<evidence type="ECO:0000313" key="12">
    <source>
        <dbReference type="Proteomes" id="UP001318040"/>
    </source>
</evidence>
<evidence type="ECO:0000256" key="4">
    <source>
        <dbReference type="ARBA" id="ARBA00022824"/>
    </source>
</evidence>
<dbReference type="InterPro" id="IPR003892">
    <property type="entry name" value="CUE"/>
</dbReference>
<feature type="transmembrane region" description="Helical" evidence="10">
    <location>
        <begin position="20"/>
        <end position="50"/>
    </location>
</feature>
<dbReference type="PANTHER" id="PTHR15486">
    <property type="entry name" value="ANCIENT UBIQUITOUS PROTEIN"/>
    <property type="match status" value="1"/>
</dbReference>
<proteinExistence type="inferred from homology"/>
<dbReference type="Proteomes" id="UP001318040">
    <property type="component" value="Chromosome 9"/>
</dbReference>
<evidence type="ECO:0000256" key="1">
    <source>
        <dbReference type="ARBA" id="ARBA00004406"/>
    </source>
</evidence>
<keyword evidence="3" id="KW-0551">Lipid droplet</keyword>
<dbReference type="RefSeq" id="XP_032806368.1">
    <property type="nucleotide sequence ID" value="XM_032950477.1"/>
</dbReference>
<feature type="region of interest" description="Disordered" evidence="9">
    <location>
        <begin position="348"/>
        <end position="397"/>
    </location>
</feature>
<dbReference type="PROSITE" id="PS51140">
    <property type="entry name" value="CUE"/>
    <property type="match status" value="1"/>
</dbReference>
<dbReference type="GO" id="GO:0005811">
    <property type="term" value="C:lipid droplet"/>
    <property type="evidence" value="ECO:0007669"/>
    <property type="project" value="UniProtKB-SubCell"/>
</dbReference>
<keyword evidence="5 10" id="KW-0472">Membrane</keyword>
<comment type="subcellular location">
    <subcellularLocation>
        <location evidence="1">Endoplasmic reticulum membrane</location>
        <topology evidence="1">Peripheral membrane protein</topology>
    </subcellularLocation>
    <subcellularLocation>
        <location evidence="2">Lipid droplet</location>
    </subcellularLocation>
</comment>
<feature type="domain" description="CUE" evidence="11">
    <location>
        <begin position="303"/>
        <end position="345"/>
    </location>
</feature>
<accession>A0AAJ7SVG3</accession>
<keyword evidence="12" id="KW-1185">Reference proteome</keyword>
<sequence length="423" mass="46492">MQSINIEKLFVYDRLPGDSLSLLLFLLYLPFGLCLLLLRTFIGVHVFLIASALPDSLVRRFIVRVMCSVLGLFVSQDDPRKRDKTARVFICNHVTDFDHNVLNLLFSCVTPLLDSPATVLTWARGYTDLGRSHRPTLLSSCRKLCSQEGSPPLLLFPEEATTSGQAGLLKFSTWPFSINPSVQPVALSVGRPAVAVNVIGSSWLQDLVWTFFLPFTHYQVRWLPTESQHEGETEDGFAKRVQELMAVELGVVSTPYSKADKTEHAKRLARVLRQTGPVAAGRASGAPVGRTAARQQDTRSDPTFQTMAQRVKEVLPHVPLAVIASDIAVTKCVDTTITNLLEGTVKFTPEDPPAVPSASPPAPTPSPSGAYSSKSSQLSSPVTSASLFGKSTGQRHLSLQERKAALYEYARRKYLEKKDLQDS</sequence>
<keyword evidence="4" id="KW-0256">Endoplasmic reticulum</keyword>
<keyword evidence="10" id="KW-0812">Transmembrane</keyword>
<evidence type="ECO:0000256" key="7">
    <source>
        <dbReference type="ARBA" id="ARBA00035685"/>
    </source>
</evidence>
<feature type="compositionally biased region" description="Polar residues" evidence="9">
    <location>
        <begin position="377"/>
        <end position="397"/>
    </location>
</feature>
<dbReference type="GO" id="GO:0036503">
    <property type="term" value="P:ERAD pathway"/>
    <property type="evidence" value="ECO:0007669"/>
    <property type="project" value="InterPro"/>
</dbReference>
<protein>
    <recommendedName>
        <fullName evidence="7">Lipid droplet-regulating VLDL assembly factor AUP1</fullName>
    </recommendedName>
    <alternativeName>
        <fullName evidence="8">Ancient ubiquitous protein 1</fullName>
    </alternativeName>
</protein>
<dbReference type="InterPro" id="IPR048056">
    <property type="entry name" value="AUP1_CUE"/>
</dbReference>
<evidence type="ECO:0000256" key="3">
    <source>
        <dbReference type="ARBA" id="ARBA00022677"/>
    </source>
</evidence>
<dbReference type="SMART" id="SM00546">
    <property type="entry name" value="CUE"/>
    <property type="match status" value="1"/>
</dbReference>
<keyword evidence="10" id="KW-1133">Transmembrane helix</keyword>
<gene>
    <name evidence="13" type="primary">AUP1</name>
</gene>
<evidence type="ECO:0000256" key="10">
    <source>
        <dbReference type="SAM" id="Phobius"/>
    </source>
</evidence>
<dbReference type="SUPFAM" id="SSF69593">
    <property type="entry name" value="Glycerol-3-phosphate (1)-acyltransferase"/>
    <property type="match status" value="1"/>
</dbReference>
<organism evidence="12 13">
    <name type="scientific">Petromyzon marinus</name>
    <name type="common">Sea lamprey</name>
    <dbReference type="NCBI Taxonomy" id="7757"/>
    <lineage>
        <taxon>Eukaryota</taxon>
        <taxon>Metazoa</taxon>
        <taxon>Chordata</taxon>
        <taxon>Craniata</taxon>
        <taxon>Vertebrata</taxon>
        <taxon>Cyclostomata</taxon>
        <taxon>Hyperoartia</taxon>
        <taxon>Petromyzontiformes</taxon>
        <taxon>Petromyzontidae</taxon>
        <taxon>Petromyzon</taxon>
    </lineage>
</organism>
<dbReference type="PANTHER" id="PTHR15486:SF96">
    <property type="entry name" value="LIPID DROPLET-REGULATING VLDL ASSEMBLY FACTOR AUP1"/>
    <property type="match status" value="1"/>
</dbReference>
<evidence type="ECO:0000256" key="5">
    <source>
        <dbReference type="ARBA" id="ARBA00023136"/>
    </source>
</evidence>
<feature type="compositionally biased region" description="Low complexity" evidence="9">
    <location>
        <begin position="367"/>
        <end position="376"/>
    </location>
</feature>
<dbReference type="CDD" id="cd14420">
    <property type="entry name" value="CUE_AUP1"/>
    <property type="match status" value="1"/>
</dbReference>
<dbReference type="GeneID" id="116940532"/>
<evidence type="ECO:0000259" key="11">
    <source>
        <dbReference type="PROSITE" id="PS51140"/>
    </source>
</evidence>
<dbReference type="Gene3D" id="1.10.8.10">
    <property type="entry name" value="DNA helicase RuvA subunit, C-terminal domain"/>
    <property type="match status" value="1"/>
</dbReference>
<name>A0AAJ7SVG3_PETMA</name>
<feature type="compositionally biased region" description="Pro residues" evidence="9">
    <location>
        <begin position="350"/>
        <end position="366"/>
    </location>
</feature>
<evidence type="ECO:0000256" key="2">
    <source>
        <dbReference type="ARBA" id="ARBA00004502"/>
    </source>
</evidence>
<evidence type="ECO:0000256" key="8">
    <source>
        <dbReference type="ARBA" id="ARBA00035713"/>
    </source>
</evidence>
<dbReference type="AlphaFoldDB" id="A0AAJ7SVG3"/>
<dbReference type="CTD" id="550"/>
<dbReference type="KEGG" id="pmrn:116940532"/>
<dbReference type="Pfam" id="PF02845">
    <property type="entry name" value="CUE"/>
    <property type="match status" value="1"/>
</dbReference>
<dbReference type="GO" id="GO:0043130">
    <property type="term" value="F:ubiquitin binding"/>
    <property type="evidence" value="ECO:0007669"/>
    <property type="project" value="InterPro"/>
</dbReference>
<feature type="region of interest" description="Disordered" evidence="9">
    <location>
        <begin position="279"/>
        <end position="302"/>
    </location>
</feature>